<feature type="compositionally biased region" description="Pro residues" evidence="1">
    <location>
        <begin position="176"/>
        <end position="186"/>
    </location>
</feature>
<feature type="region of interest" description="Disordered" evidence="1">
    <location>
        <begin position="149"/>
        <end position="189"/>
    </location>
</feature>
<dbReference type="PROSITE" id="PS50106">
    <property type="entry name" value="PDZ"/>
    <property type="match status" value="3"/>
</dbReference>
<dbReference type="InterPro" id="IPR001478">
    <property type="entry name" value="PDZ"/>
</dbReference>
<dbReference type="Pfam" id="PF00595">
    <property type="entry name" value="PDZ"/>
    <property type="match status" value="3"/>
</dbReference>
<dbReference type="Gene3D" id="2.30.42.10">
    <property type="match status" value="3"/>
</dbReference>
<name>A0AAW1HS67_POPJA</name>
<proteinExistence type="predicted"/>
<sequence length="377" mass="40348">MINKRKTAIDDIAVRPITQFPVSLAEESSEEYYNSYPNVRTITVRKGPQGLGIMIIEGKHADVGQGIFISDIQEGSTAEKAGLEIGEMILAVNKDPLLGSNYENIRDNDHMFVKNVMPFVPITNSYIMMKAATLLKRTEGIVTLIVSNPTKKSSAPEPAGSSAKPALKASTTPSRPTTPVPEPPADPLTCSIIPGKDTQIEITTDNKILGLFFVGGKDTSTPEGIVVVEVFSGGTADKDGRLQPGDQILEVNGTALKDVTYTTASQALRQTLPKMKLTVYRPERIDFVVIETEIIKKPGKGLGLSVIARKDGKGVYISEILSGGSADVDGKITKGDLLISVNGVSVESASGEEAGIVLKTAMGRVALKLHRYKAITR</sequence>
<evidence type="ECO:0000259" key="2">
    <source>
        <dbReference type="PROSITE" id="PS50106"/>
    </source>
</evidence>
<gene>
    <name evidence="3" type="ORF">QE152_g40219</name>
</gene>
<protein>
    <submittedName>
        <fullName evidence="3">PDZ domain</fullName>
    </submittedName>
</protein>
<dbReference type="SUPFAM" id="SSF50156">
    <property type="entry name" value="PDZ domain-like"/>
    <property type="match status" value="3"/>
</dbReference>
<feature type="domain" description="PDZ" evidence="2">
    <location>
        <begin position="41"/>
        <end position="150"/>
    </location>
</feature>
<keyword evidence="4" id="KW-1185">Reference proteome</keyword>
<dbReference type="EMBL" id="JASPKY010001070">
    <property type="protein sequence ID" value="KAK9679194.1"/>
    <property type="molecule type" value="Genomic_DNA"/>
</dbReference>
<feature type="domain" description="PDZ" evidence="2">
    <location>
        <begin position="197"/>
        <end position="283"/>
    </location>
</feature>
<evidence type="ECO:0000313" key="3">
    <source>
        <dbReference type="EMBL" id="KAK9679194.1"/>
    </source>
</evidence>
<organism evidence="3 4">
    <name type="scientific">Popillia japonica</name>
    <name type="common">Japanese beetle</name>
    <dbReference type="NCBI Taxonomy" id="7064"/>
    <lineage>
        <taxon>Eukaryota</taxon>
        <taxon>Metazoa</taxon>
        <taxon>Ecdysozoa</taxon>
        <taxon>Arthropoda</taxon>
        <taxon>Hexapoda</taxon>
        <taxon>Insecta</taxon>
        <taxon>Pterygota</taxon>
        <taxon>Neoptera</taxon>
        <taxon>Endopterygota</taxon>
        <taxon>Coleoptera</taxon>
        <taxon>Polyphaga</taxon>
        <taxon>Scarabaeiformia</taxon>
        <taxon>Scarabaeidae</taxon>
        <taxon>Rutelinae</taxon>
        <taxon>Popillia</taxon>
    </lineage>
</organism>
<accession>A0AAW1HS67</accession>
<dbReference type="Proteomes" id="UP001458880">
    <property type="component" value="Unassembled WGS sequence"/>
</dbReference>
<dbReference type="InterPro" id="IPR051342">
    <property type="entry name" value="PDZ_scaffold"/>
</dbReference>
<evidence type="ECO:0000313" key="4">
    <source>
        <dbReference type="Proteomes" id="UP001458880"/>
    </source>
</evidence>
<comment type="caution">
    <text evidence="3">The sequence shown here is derived from an EMBL/GenBank/DDBJ whole genome shotgun (WGS) entry which is preliminary data.</text>
</comment>
<dbReference type="SMART" id="SM00228">
    <property type="entry name" value="PDZ"/>
    <property type="match status" value="3"/>
</dbReference>
<reference evidence="3 4" key="1">
    <citation type="journal article" date="2024" name="BMC Genomics">
        <title>De novo assembly and annotation of Popillia japonica's genome with initial clues to its potential as an invasive pest.</title>
        <authorList>
            <person name="Cucini C."/>
            <person name="Boschi S."/>
            <person name="Funari R."/>
            <person name="Cardaioli E."/>
            <person name="Iannotti N."/>
            <person name="Marturano G."/>
            <person name="Paoli F."/>
            <person name="Bruttini M."/>
            <person name="Carapelli A."/>
            <person name="Frati F."/>
            <person name="Nardi F."/>
        </authorList>
    </citation>
    <scope>NUCLEOTIDE SEQUENCE [LARGE SCALE GENOMIC DNA]</scope>
    <source>
        <strain evidence="3">DMR45628</strain>
    </source>
</reference>
<dbReference type="PANTHER" id="PTHR19964">
    <property type="entry name" value="MULTIPLE PDZ DOMAIN PROTEIN"/>
    <property type="match status" value="1"/>
</dbReference>
<dbReference type="InterPro" id="IPR036034">
    <property type="entry name" value="PDZ_sf"/>
</dbReference>
<evidence type="ECO:0000256" key="1">
    <source>
        <dbReference type="SAM" id="MobiDB-lite"/>
    </source>
</evidence>
<dbReference type="PANTHER" id="PTHR19964:SF84">
    <property type="entry name" value="LIGAND OF NUMB PROTEIN X 2-LIKE ISOFORM X1"/>
    <property type="match status" value="1"/>
</dbReference>
<feature type="domain" description="PDZ" evidence="2">
    <location>
        <begin position="291"/>
        <end position="373"/>
    </location>
</feature>
<dbReference type="CDD" id="cd23064">
    <property type="entry name" value="PDZ3_INAD-like"/>
    <property type="match status" value="1"/>
</dbReference>
<dbReference type="AlphaFoldDB" id="A0AAW1HS67"/>